<gene>
    <name evidence="2" type="ORF">HAV22_25365</name>
</gene>
<dbReference type="RefSeq" id="WP_166863076.1">
    <property type="nucleotide sequence ID" value="NZ_JAAQOM010000018.1"/>
</dbReference>
<name>A0ABX0PKJ1_9BURK</name>
<evidence type="ECO:0000313" key="2">
    <source>
        <dbReference type="EMBL" id="NIA56958.1"/>
    </source>
</evidence>
<protein>
    <recommendedName>
        <fullName evidence="1">Alpha/beta hydrolase domain-containing protein</fullName>
    </recommendedName>
</protein>
<evidence type="ECO:0000313" key="3">
    <source>
        <dbReference type="Proteomes" id="UP000716322"/>
    </source>
</evidence>
<keyword evidence="3" id="KW-1185">Reference proteome</keyword>
<dbReference type="Pfam" id="PF20091">
    <property type="entry name" value="Abhydrolase_10"/>
    <property type="match status" value="1"/>
</dbReference>
<sequence length="489" mass="52605">MKGFVGMTSGLSLLRQGLGLSLATCLCVGNGVHASPVIPEAAVTRVTIAGTPLNSDAQQLATKNYVEEEFFVAGKASRYRIRDVMANAQLIDKDHPYLTRVLVRRPADAARFNGTVVVEWLNVSLGHDADFVYASLRELLVRAGYAWVGVSAQHVGVEGLVASNPSRYGKLTLAASNSDPADGKELDPPGRGAGGDVLGWDVFSQVGATVVDRASPLMSGLKVSRIIAAGESQSSFRLGMYYNSIHPLHRIYDGFLLYDRGPEFALRTDVGTKLVSFGSEFMNMFLKGSPQPDSADQRWWEVAGASHESLDEIASYMDPQILRDHALKGPDGASISLTDFETDGCAITPVWSRVPNGDVMKAALHGLNTWLVSGVAPPTVPRLVSDGQHQLIRDAQGRVSGGIHTAAYDAPRANNGAYSSGKCTLAGYHIDFTPQQMCQRYGSHAAYVAQVQRIVNANVRDRVLLPEEAERTVDEARKLTFGCEGGTGQ</sequence>
<organism evidence="2 3">
    <name type="scientific">Telluria antibiotica</name>
    <dbReference type="NCBI Taxonomy" id="2717319"/>
    <lineage>
        <taxon>Bacteria</taxon>
        <taxon>Pseudomonadati</taxon>
        <taxon>Pseudomonadota</taxon>
        <taxon>Betaproteobacteria</taxon>
        <taxon>Burkholderiales</taxon>
        <taxon>Oxalobacteraceae</taxon>
        <taxon>Telluria group</taxon>
        <taxon>Telluria</taxon>
    </lineage>
</organism>
<dbReference type="Proteomes" id="UP000716322">
    <property type="component" value="Unassembled WGS sequence"/>
</dbReference>
<dbReference type="EMBL" id="JAAQOM010000018">
    <property type="protein sequence ID" value="NIA56958.1"/>
    <property type="molecule type" value="Genomic_DNA"/>
</dbReference>
<comment type="caution">
    <text evidence="2">The sequence shown here is derived from an EMBL/GenBank/DDBJ whole genome shotgun (WGS) entry which is preliminary data.</text>
</comment>
<feature type="domain" description="Alpha/beta hydrolase" evidence="1">
    <location>
        <begin position="47"/>
        <end position="473"/>
    </location>
</feature>
<proteinExistence type="predicted"/>
<accession>A0ABX0PKJ1</accession>
<dbReference type="InterPro" id="IPR045394">
    <property type="entry name" value="Abhydrolase_dom"/>
</dbReference>
<evidence type="ECO:0000259" key="1">
    <source>
        <dbReference type="Pfam" id="PF20091"/>
    </source>
</evidence>
<reference evidence="2 3" key="1">
    <citation type="submission" date="2020-03" db="EMBL/GenBank/DDBJ databases">
        <title>Genome sequence of strain Massilia sp. TW-1.</title>
        <authorList>
            <person name="Chaudhary D.K."/>
        </authorList>
    </citation>
    <scope>NUCLEOTIDE SEQUENCE [LARGE SCALE GENOMIC DNA]</scope>
    <source>
        <strain evidence="2 3">TW-1</strain>
    </source>
</reference>